<dbReference type="EMBL" id="UYJE01006082">
    <property type="protein sequence ID" value="VDI42902.1"/>
    <property type="molecule type" value="Genomic_DNA"/>
</dbReference>
<comment type="caution">
    <text evidence="1">The sequence shown here is derived from an EMBL/GenBank/DDBJ whole genome shotgun (WGS) entry which is preliminary data.</text>
</comment>
<gene>
    <name evidence="1" type="ORF">MGAL_10B057612</name>
</gene>
<name>A0A8B6F387_MYTGA</name>
<evidence type="ECO:0000313" key="2">
    <source>
        <dbReference type="Proteomes" id="UP000596742"/>
    </source>
</evidence>
<dbReference type="AlphaFoldDB" id="A0A8B6F387"/>
<dbReference type="Proteomes" id="UP000596742">
    <property type="component" value="Unassembled WGS sequence"/>
</dbReference>
<evidence type="ECO:0000313" key="1">
    <source>
        <dbReference type="EMBL" id="VDI42902.1"/>
    </source>
</evidence>
<reference evidence="1" key="1">
    <citation type="submission" date="2018-11" db="EMBL/GenBank/DDBJ databases">
        <authorList>
            <person name="Alioto T."/>
            <person name="Alioto T."/>
        </authorList>
    </citation>
    <scope>NUCLEOTIDE SEQUENCE</scope>
</reference>
<accession>A0A8B6F387</accession>
<sequence>MRDPVKRKTSSVESSIPPVRNVAGHYSRTTKKWSCSEDNQILYISSSGIIKCKGSEHSHFGRVIDWMFSCSPNCEAYPGDNENFECMWDKRLELTNTDFAAELRCELRRQKRKYVF</sequence>
<keyword evidence="2" id="KW-1185">Reference proteome</keyword>
<organism evidence="1 2">
    <name type="scientific">Mytilus galloprovincialis</name>
    <name type="common">Mediterranean mussel</name>
    <dbReference type="NCBI Taxonomy" id="29158"/>
    <lineage>
        <taxon>Eukaryota</taxon>
        <taxon>Metazoa</taxon>
        <taxon>Spiralia</taxon>
        <taxon>Lophotrochozoa</taxon>
        <taxon>Mollusca</taxon>
        <taxon>Bivalvia</taxon>
        <taxon>Autobranchia</taxon>
        <taxon>Pteriomorphia</taxon>
        <taxon>Mytilida</taxon>
        <taxon>Mytiloidea</taxon>
        <taxon>Mytilidae</taxon>
        <taxon>Mytilinae</taxon>
        <taxon>Mytilus</taxon>
    </lineage>
</organism>
<protein>
    <submittedName>
        <fullName evidence="1">Uncharacterized protein</fullName>
    </submittedName>
</protein>
<proteinExistence type="predicted"/>